<dbReference type="InterPro" id="IPR036390">
    <property type="entry name" value="WH_DNA-bd_sf"/>
</dbReference>
<dbReference type="AlphaFoldDB" id="A0A1F6DFI5"/>
<dbReference type="GO" id="GO:0005829">
    <property type="term" value="C:cytosol"/>
    <property type="evidence" value="ECO:0007669"/>
    <property type="project" value="TreeGrafter"/>
</dbReference>
<dbReference type="GO" id="GO:0003677">
    <property type="term" value="F:DNA binding"/>
    <property type="evidence" value="ECO:0007669"/>
    <property type="project" value="UniProtKB-KW"/>
</dbReference>
<sequence>MNISIKTQYGMRAMVHLARQSKSRSSTEIASAEHIPTDFLEKILQNLKRAGLVRSARGVSGGYLLAHPPRRITARDIVTALEKPLSNVQCLEEKTCPRQDTCATKDVWTNLQRSLFSTLSSITLADLIRDKKTVTSRQKKSAHPKKIRPRRTARIN</sequence>
<evidence type="ECO:0000256" key="1">
    <source>
        <dbReference type="ARBA" id="ARBA00023125"/>
    </source>
</evidence>
<evidence type="ECO:0000313" key="3">
    <source>
        <dbReference type="EMBL" id="OGG60080.1"/>
    </source>
</evidence>
<feature type="region of interest" description="Disordered" evidence="2">
    <location>
        <begin position="134"/>
        <end position="156"/>
    </location>
</feature>
<dbReference type="GO" id="GO:0003700">
    <property type="term" value="F:DNA-binding transcription factor activity"/>
    <property type="evidence" value="ECO:0007669"/>
    <property type="project" value="TreeGrafter"/>
</dbReference>
<reference evidence="3 4" key="1">
    <citation type="journal article" date="2016" name="Nat. Commun.">
        <title>Thousands of microbial genomes shed light on interconnected biogeochemical processes in an aquifer system.</title>
        <authorList>
            <person name="Anantharaman K."/>
            <person name="Brown C.T."/>
            <person name="Hug L.A."/>
            <person name="Sharon I."/>
            <person name="Castelle C.J."/>
            <person name="Probst A.J."/>
            <person name="Thomas B.C."/>
            <person name="Singh A."/>
            <person name="Wilkins M.J."/>
            <person name="Karaoz U."/>
            <person name="Brodie E.L."/>
            <person name="Williams K.H."/>
            <person name="Hubbard S.S."/>
            <person name="Banfield J.F."/>
        </authorList>
    </citation>
    <scope>NUCLEOTIDE SEQUENCE [LARGE SCALE GENOMIC DNA]</scope>
</reference>
<dbReference type="InterPro" id="IPR000944">
    <property type="entry name" value="Tscrpt_reg_Rrf2"/>
</dbReference>
<proteinExistence type="predicted"/>
<dbReference type="PANTHER" id="PTHR33221:SF5">
    <property type="entry name" value="HTH-TYPE TRANSCRIPTIONAL REGULATOR ISCR"/>
    <property type="match status" value="1"/>
</dbReference>
<organism evidence="3 4">
    <name type="scientific">Candidatus Kaiserbacteria bacterium RIFCSPHIGHO2_01_FULL_56_24</name>
    <dbReference type="NCBI Taxonomy" id="1798487"/>
    <lineage>
        <taxon>Bacteria</taxon>
        <taxon>Candidatus Kaiseribacteriota</taxon>
    </lineage>
</organism>
<evidence type="ECO:0000256" key="2">
    <source>
        <dbReference type="SAM" id="MobiDB-lite"/>
    </source>
</evidence>
<dbReference type="InterPro" id="IPR030489">
    <property type="entry name" value="TR_Rrf2-type_CS"/>
</dbReference>
<evidence type="ECO:0008006" key="5">
    <source>
        <dbReference type="Google" id="ProtNLM"/>
    </source>
</evidence>
<comment type="caution">
    <text evidence="3">The sequence shown here is derived from an EMBL/GenBank/DDBJ whole genome shotgun (WGS) entry which is preliminary data.</text>
</comment>
<dbReference type="EMBL" id="MFLA01000014">
    <property type="protein sequence ID" value="OGG60080.1"/>
    <property type="molecule type" value="Genomic_DNA"/>
</dbReference>
<dbReference type="NCBIfam" id="TIGR00738">
    <property type="entry name" value="rrf2_super"/>
    <property type="match status" value="1"/>
</dbReference>
<protein>
    <recommendedName>
        <fullName evidence="5">Rrf2 family transcriptional regulator</fullName>
    </recommendedName>
</protein>
<name>A0A1F6DFI5_9BACT</name>
<dbReference type="PANTHER" id="PTHR33221">
    <property type="entry name" value="WINGED HELIX-TURN-HELIX TRANSCRIPTIONAL REGULATOR, RRF2 FAMILY"/>
    <property type="match status" value="1"/>
</dbReference>
<dbReference type="Gene3D" id="1.10.10.10">
    <property type="entry name" value="Winged helix-like DNA-binding domain superfamily/Winged helix DNA-binding domain"/>
    <property type="match status" value="1"/>
</dbReference>
<keyword evidence="1" id="KW-0238">DNA-binding</keyword>
<dbReference type="PROSITE" id="PS01332">
    <property type="entry name" value="HTH_RRF2_1"/>
    <property type="match status" value="1"/>
</dbReference>
<dbReference type="Proteomes" id="UP000176377">
    <property type="component" value="Unassembled WGS sequence"/>
</dbReference>
<evidence type="ECO:0000313" key="4">
    <source>
        <dbReference type="Proteomes" id="UP000176377"/>
    </source>
</evidence>
<dbReference type="SUPFAM" id="SSF46785">
    <property type="entry name" value="Winged helix' DNA-binding domain"/>
    <property type="match status" value="1"/>
</dbReference>
<dbReference type="PROSITE" id="PS51197">
    <property type="entry name" value="HTH_RRF2_2"/>
    <property type="match status" value="1"/>
</dbReference>
<dbReference type="InterPro" id="IPR036388">
    <property type="entry name" value="WH-like_DNA-bd_sf"/>
</dbReference>
<feature type="compositionally biased region" description="Basic residues" evidence="2">
    <location>
        <begin position="137"/>
        <end position="156"/>
    </location>
</feature>
<gene>
    <name evidence="3" type="ORF">A2765_03120</name>
</gene>
<accession>A0A1F6DFI5</accession>
<dbReference type="Pfam" id="PF02082">
    <property type="entry name" value="Rrf2"/>
    <property type="match status" value="1"/>
</dbReference>